<name>A0A2T6ZMG6_TUBBO</name>
<proteinExistence type="predicted"/>
<sequence>STVGAFDTQPIGELGTRMTLKAFHSASISPLNVTLGFFIVSRNHQRFEGN</sequence>
<feature type="non-terminal residue" evidence="1">
    <location>
        <position position="1"/>
    </location>
</feature>
<accession>A0A2T6ZMG6</accession>
<dbReference type="Proteomes" id="UP000244722">
    <property type="component" value="Unassembled WGS sequence"/>
</dbReference>
<protein>
    <submittedName>
        <fullName evidence="1">Uncharacterized protein</fullName>
    </submittedName>
</protein>
<dbReference type="AlphaFoldDB" id="A0A2T6ZMG6"/>
<reference evidence="1 2" key="1">
    <citation type="submission" date="2017-04" db="EMBL/GenBank/DDBJ databases">
        <title>Draft genome sequence of Tuber borchii Vittad., a whitish edible truffle.</title>
        <authorList>
            <consortium name="DOE Joint Genome Institute"/>
            <person name="Murat C."/>
            <person name="Kuo A."/>
            <person name="Barry K.W."/>
            <person name="Clum A."/>
            <person name="Dockter R.B."/>
            <person name="Fauchery L."/>
            <person name="Iotti M."/>
            <person name="Kohler A."/>
            <person name="Labutti K."/>
            <person name="Lindquist E.A."/>
            <person name="Lipzen A."/>
            <person name="Ohm R.A."/>
            <person name="Wang M."/>
            <person name="Grigoriev I.V."/>
            <person name="Zambonelli A."/>
            <person name="Martin F.M."/>
        </authorList>
    </citation>
    <scope>NUCLEOTIDE SEQUENCE [LARGE SCALE GENOMIC DNA]</scope>
    <source>
        <strain evidence="1 2">Tbo3840</strain>
    </source>
</reference>
<organism evidence="1 2">
    <name type="scientific">Tuber borchii</name>
    <name type="common">White truffle</name>
    <dbReference type="NCBI Taxonomy" id="42251"/>
    <lineage>
        <taxon>Eukaryota</taxon>
        <taxon>Fungi</taxon>
        <taxon>Dikarya</taxon>
        <taxon>Ascomycota</taxon>
        <taxon>Pezizomycotina</taxon>
        <taxon>Pezizomycetes</taxon>
        <taxon>Pezizales</taxon>
        <taxon>Tuberaceae</taxon>
        <taxon>Tuber</taxon>
    </lineage>
</organism>
<gene>
    <name evidence="1" type="ORF">B9Z19DRAFT_989485</name>
</gene>
<comment type="caution">
    <text evidence="1">The sequence shown here is derived from an EMBL/GenBank/DDBJ whole genome shotgun (WGS) entry which is preliminary data.</text>
</comment>
<dbReference type="SUPFAM" id="SSF64484">
    <property type="entry name" value="beta and beta-prime subunits of DNA dependent RNA-polymerase"/>
    <property type="match status" value="1"/>
</dbReference>
<evidence type="ECO:0000313" key="1">
    <source>
        <dbReference type="EMBL" id="PUU76682.1"/>
    </source>
</evidence>
<dbReference type="EMBL" id="NESQ01000179">
    <property type="protein sequence ID" value="PUU76682.1"/>
    <property type="molecule type" value="Genomic_DNA"/>
</dbReference>
<evidence type="ECO:0000313" key="2">
    <source>
        <dbReference type="Proteomes" id="UP000244722"/>
    </source>
</evidence>
<keyword evidence="2" id="KW-1185">Reference proteome</keyword>